<evidence type="ECO:0000313" key="6">
    <source>
        <dbReference type="EMBL" id="ADV81501.1"/>
    </source>
</evidence>
<dbReference type="Pfam" id="PF00578">
    <property type="entry name" value="AhpC-TSA"/>
    <property type="match status" value="1"/>
</dbReference>
<dbReference type="InterPro" id="IPR013766">
    <property type="entry name" value="Thioredoxin_domain"/>
</dbReference>
<keyword evidence="7" id="KW-1185">Reference proteome</keyword>
<dbReference type="STRING" id="401053.AciPR4_0667"/>
<dbReference type="PANTHER" id="PTHR42852">
    <property type="entry name" value="THIOL:DISULFIDE INTERCHANGE PROTEIN DSBE"/>
    <property type="match status" value="1"/>
</dbReference>
<reference evidence="6 7" key="1">
    <citation type="journal article" date="2012" name="Stand. Genomic Sci.">
        <title>Complete genome sequence of Terriglobus saanensis type strain SP1PR4(T), an Acidobacteria from tundra soil.</title>
        <authorList>
            <person name="Rawat S.R."/>
            <person name="Mannisto M.K."/>
            <person name="Starovoytov V."/>
            <person name="Goodwin L."/>
            <person name="Nolan M."/>
            <person name="Hauser L."/>
            <person name="Land M."/>
            <person name="Davenport K.W."/>
            <person name="Woyke T."/>
            <person name="Haggblom M.M."/>
        </authorList>
    </citation>
    <scope>NUCLEOTIDE SEQUENCE</scope>
    <source>
        <strain evidence="7">ATCC BAA-1853 / DSM 23119 / SP1PR4</strain>
    </source>
</reference>
<keyword evidence="3" id="KW-1015">Disulfide bond</keyword>
<dbReference type="Proteomes" id="UP000006844">
    <property type="component" value="Chromosome"/>
</dbReference>
<dbReference type="InterPro" id="IPR036249">
    <property type="entry name" value="Thioredoxin-like_sf"/>
</dbReference>
<dbReference type="EMBL" id="CP002467">
    <property type="protein sequence ID" value="ADV81501.1"/>
    <property type="molecule type" value="Genomic_DNA"/>
</dbReference>
<dbReference type="Gene3D" id="3.40.30.10">
    <property type="entry name" value="Glutaredoxin"/>
    <property type="match status" value="1"/>
</dbReference>
<dbReference type="AlphaFoldDB" id="E8V5G7"/>
<feature type="domain" description="Thioredoxin" evidence="5">
    <location>
        <begin position="60"/>
        <end position="199"/>
    </location>
</feature>
<dbReference type="CDD" id="cd02966">
    <property type="entry name" value="TlpA_like_family"/>
    <property type="match status" value="1"/>
</dbReference>
<evidence type="ECO:0000256" key="2">
    <source>
        <dbReference type="ARBA" id="ARBA00022748"/>
    </source>
</evidence>
<comment type="subcellular location">
    <subcellularLocation>
        <location evidence="1">Cell envelope</location>
    </subcellularLocation>
</comment>
<dbReference type="GO" id="GO:0016491">
    <property type="term" value="F:oxidoreductase activity"/>
    <property type="evidence" value="ECO:0007669"/>
    <property type="project" value="InterPro"/>
</dbReference>
<evidence type="ECO:0000256" key="3">
    <source>
        <dbReference type="ARBA" id="ARBA00023157"/>
    </source>
</evidence>
<dbReference type="GO" id="GO:0016209">
    <property type="term" value="F:antioxidant activity"/>
    <property type="evidence" value="ECO:0007669"/>
    <property type="project" value="InterPro"/>
</dbReference>
<dbReference type="GO" id="GO:0017004">
    <property type="term" value="P:cytochrome complex assembly"/>
    <property type="evidence" value="ECO:0007669"/>
    <property type="project" value="UniProtKB-KW"/>
</dbReference>
<gene>
    <name evidence="6" type="ordered locus">AciPR4_0667</name>
</gene>
<dbReference type="InterPro" id="IPR017937">
    <property type="entry name" value="Thioredoxin_CS"/>
</dbReference>
<keyword evidence="4" id="KW-0676">Redox-active center</keyword>
<dbReference type="HOGENOM" id="CLU_042529_11_4_0"/>
<dbReference type="InterPro" id="IPR050553">
    <property type="entry name" value="Thioredoxin_ResA/DsbE_sf"/>
</dbReference>
<name>E8V5G7_TERSS</name>
<dbReference type="RefSeq" id="WP_013567234.1">
    <property type="nucleotide sequence ID" value="NC_014963.1"/>
</dbReference>
<dbReference type="InterPro" id="IPR000866">
    <property type="entry name" value="AhpC/TSA"/>
</dbReference>
<dbReference type="PANTHER" id="PTHR42852:SF6">
    <property type="entry name" value="THIOL:DISULFIDE INTERCHANGE PROTEIN DSBE"/>
    <property type="match status" value="1"/>
</dbReference>
<evidence type="ECO:0000256" key="1">
    <source>
        <dbReference type="ARBA" id="ARBA00004196"/>
    </source>
</evidence>
<accession>E8V5G7</accession>
<dbReference type="eggNOG" id="COG0526">
    <property type="taxonomic scope" value="Bacteria"/>
</dbReference>
<dbReference type="GO" id="GO:0030313">
    <property type="term" value="C:cell envelope"/>
    <property type="evidence" value="ECO:0007669"/>
    <property type="project" value="UniProtKB-SubCell"/>
</dbReference>
<proteinExistence type="predicted"/>
<dbReference type="PROSITE" id="PS51352">
    <property type="entry name" value="THIOREDOXIN_2"/>
    <property type="match status" value="1"/>
</dbReference>
<evidence type="ECO:0000259" key="5">
    <source>
        <dbReference type="PROSITE" id="PS51352"/>
    </source>
</evidence>
<dbReference type="PROSITE" id="PS00194">
    <property type="entry name" value="THIOREDOXIN_1"/>
    <property type="match status" value="1"/>
</dbReference>
<sequence>MKRNVVVLAVIVLFVAGLFWAGVHNVRRRHAEEARVRQQQITLIPDGKAGSPVPDDDVPDLRGKQAAGFTLATLEGKKVSLADYKGRPVMVNFWATWCAPCKVEMPWFEEFSKKYEGQKLTILGITEDAVSKEEVQKAVSKTGVTYPILLTDNKVDTAYGAVNYLPSTFYIGRDGKIVAQTAGLGSKDDVEASIKKIVGE</sequence>
<protein>
    <submittedName>
        <fullName evidence="6">Alkyl hydroperoxide reductase/ Thiol specific antioxidant/ Mal allergen</fullName>
    </submittedName>
</protein>
<evidence type="ECO:0000313" key="7">
    <source>
        <dbReference type="Proteomes" id="UP000006844"/>
    </source>
</evidence>
<dbReference type="KEGG" id="tsa:AciPR4_0667"/>
<organism evidence="6 7">
    <name type="scientific">Terriglobus saanensis (strain ATCC BAA-1853 / DSM 23119 / SP1PR4)</name>
    <dbReference type="NCBI Taxonomy" id="401053"/>
    <lineage>
        <taxon>Bacteria</taxon>
        <taxon>Pseudomonadati</taxon>
        <taxon>Acidobacteriota</taxon>
        <taxon>Terriglobia</taxon>
        <taxon>Terriglobales</taxon>
        <taxon>Acidobacteriaceae</taxon>
        <taxon>Terriglobus</taxon>
    </lineage>
</organism>
<dbReference type="SUPFAM" id="SSF52833">
    <property type="entry name" value="Thioredoxin-like"/>
    <property type="match status" value="1"/>
</dbReference>
<keyword evidence="2" id="KW-0201">Cytochrome c-type biogenesis</keyword>
<evidence type="ECO:0000256" key="4">
    <source>
        <dbReference type="ARBA" id="ARBA00023284"/>
    </source>
</evidence>